<dbReference type="InterPro" id="IPR014710">
    <property type="entry name" value="RmlC-like_jellyroll"/>
</dbReference>
<reference evidence="2 3" key="1">
    <citation type="submission" date="2024-02" db="EMBL/GenBank/DDBJ databases">
        <authorList>
            <consortium name="ELIXIR-Norway"/>
            <consortium name="Elixir Norway"/>
        </authorList>
    </citation>
    <scope>NUCLEOTIDE SEQUENCE [LARGE SCALE GENOMIC DNA]</scope>
</reference>
<sequence>MDQVSISASQFSALTSPKIGMLASGEGITLWALGVLVTLKALGNETGGSYALFEEVVFPGQEGLPGHVHTLEDETWYLLEGELVWTLGGQDFLGKKGSFIHLPRFVPHSCANKSNKPARMVITYAPAGFEQWYLDVGKPAVEDHRNSPPDVSSEELSGAVRRGKEYGIIFIGHEDEDSEMMASGSNQTPYQ</sequence>
<dbReference type="InterPro" id="IPR011051">
    <property type="entry name" value="RmlC_Cupin_sf"/>
</dbReference>
<dbReference type="SUPFAM" id="SSF51182">
    <property type="entry name" value="RmlC-like cupins"/>
    <property type="match status" value="1"/>
</dbReference>
<protein>
    <recommendedName>
        <fullName evidence="1">Cupin type-2 domain-containing protein</fullName>
    </recommendedName>
</protein>
<accession>A0ABP0T852</accession>
<dbReference type="EMBL" id="OZ019893">
    <property type="protein sequence ID" value="CAK9189699.1"/>
    <property type="molecule type" value="Genomic_DNA"/>
</dbReference>
<evidence type="ECO:0000313" key="3">
    <source>
        <dbReference type="Proteomes" id="UP001497512"/>
    </source>
</evidence>
<dbReference type="PANTHER" id="PTHR36440:SF1">
    <property type="entry name" value="PUTATIVE (AFU_ORTHOLOGUE AFUA_8G07350)-RELATED"/>
    <property type="match status" value="1"/>
</dbReference>
<gene>
    <name evidence="2" type="ORF">CSSPTR1EN2_LOCUS350</name>
</gene>
<keyword evidence="3" id="KW-1185">Reference proteome</keyword>
<feature type="domain" description="Cupin type-2" evidence="1">
    <location>
        <begin position="57"/>
        <end position="123"/>
    </location>
</feature>
<dbReference type="Gene3D" id="2.60.120.10">
    <property type="entry name" value="Jelly Rolls"/>
    <property type="match status" value="1"/>
</dbReference>
<dbReference type="InterPro" id="IPR053146">
    <property type="entry name" value="QDO-like"/>
</dbReference>
<organism evidence="2 3">
    <name type="scientific">Sphagnum troendelagicum</name>
    <dbReference type="NCBI Taxonomy" id="128251"/>
    <lineage>
        <taxon>Eukaryota</taxon>
        <taxon>Viridiplantae</taxon>
        <taxon>Streptophyta</taxon>
        <taxon>Embryophyta</taxon>
        <taxon>Bryophyta</taxon>
        <taxon>Sphagnophytina</taxon>
        <taxon>Sphagnopsida</taxon>
        <taxon>Sphagnales</taxon>
        <taxon>Sphagnaceae</taxon>
        <taxon>Sphagnum</taxon>
    </lineage>
</organism>
<dbReference type="Proteomes" id="UP001497512">
    <property type="component" value="Chromosome 1"/>
</dbReference>
<evidence type="ECO:0000259" key="1">
    <source>
        <dbReference type="Pfam" id="PF07883"/>
    </source>
</evidence>
<dbReference type="Pfam" id="PF07883">
    <property type="entry name" value="Cupin_2"/>
    <property type="match status" value="1"/>
</dbReference>
<name>A0ABP0T852_9BRYO</name>
<dbReference type="PANTHER" id="PTHR36440">
    <property type="entry name" value="PUTATIVE (AFU_ORTHOLOGUE AFUA_8G07350)-RELATED"/>
    <property type="match status" value="1"/>
</dbReference>
<proteinExistence type="predicted"/>
<dbReference type="InterPro" id="IPR013096">
    <property type="entry name" value="Cupin_2"/>
</dbReference>
<evidence type="ECO:0000313" key="2">
    <source>
        <dbReference type="EMBL" id="CAK9189699.1"/>
    </source>
</evidence>